<evidence type="ECO:0000313" key="2">
    <source>
        <dbReference type="Proteomes" id="UP000266861"/>
    </source>
</evidence>
<dbReference type="AlphaFoldDB" id="A0A397JAN8"/>
<accession>A0A397JAN8</accession>
<name>A0A397JAN8_9GLOM</name>
<dbReference type="Proteomes" id="UP000266861">
    <property type="component" value="Unassembled WGS sequence"/>
</dbReference>
<reference evidence="1 2" key="1">
    <citation type="submission" date="2018-08" db="EMBL/GenBank/DDBJ databases">
        <title>Genome and evolution of the arbuscular mycorrhizal fungus Diversispora epigaea (formerly Glomus versiforme) and its bacterial endosymbionts.</title>
        <authorList>
            <person name="Sun X."/>
            <person name="Fei Z."/>
            <person name="Harrison M."/>
        </authorList>
    </citation>
    <scope>NUCLEOTIDE SEQUENCE [LARGE SCALE GENOMIC DNA]</scope>
    <source>
        <strain evidence="1 2">IT104</strain>
    </source>
</reference>
<gene>
    <name evidence="1" type="ORF">Glove_87g56</name>
</gene>
<dbReference type="OrthoDB" id="2322999at2759"/>
<comment type="caution">
    <text evidence="1">The sequence shown here is derived from an EMBL/GenBank/DDBJ whole genome shotgun (WGS) entry which is preliminary data.</text>
</comment>
<evidence type="ECO:0000313" key="1">
    <source>
        <dbReference type="EMBL" id="RHZ83878.1"/>
    </source>
</evidence>
<keyword evidence="2" id="KW-1185">Reference proteome</keyword>
<sequence>MSTINPIDFTKFNPVKYNALQKVDVASSALQQCSNFTELMEKIFSLTKEHSLELGVRLVHRHMQVDEGKVMVERFQFHQNVPAFITSAHLPTDQIYPASWLLEDNNKLSVFEYSTDIMVKRTLEKLNNDPSVFMNICELIKEYHLENLLAPCITARDSLKQFNKENGFLEVADSESNASVVKSAKDISYVHKEEKIFITMWAYPVSDNCLRGDIHKDGHSFARLFGCLENKCE</sequence>
<proteinExistence type="predicted"/>
<organism evidence="1 2">
    <name type="scientific">Diversispora epigaea</name>
    <dbReference type="NCBI Taxonomy" id="1348612"/>
    <lineage>
        <taxon>Eukaryota</taxon>
        <taxon>Fungi</taxon>
        <taxon>Fungi incertae sedis</taxon>
        <taxon>Mucoromycota</taxon>
        <taxon>Glomeromycotina</taxon>
        <taxon>Glomeromycetes</taxon>
        <taxon>Diversisporales</taxon>
        <taxon>Diversisporaceae</taxon>
        <taxon>Diversispora</taxon>
    </lineage>
</organism>
<dbReference type="EMBL" id="PQFF01000083">
    <property type="protein sequence ID" value="RHZ83878.1"/>
    <property type="molecule type" value="Genomic_DNA"/>
</dbReference>
<protein>
    <submittedName>
        <fullName evidence="1">Uncharacterized protein</fullName>
    </submittedName>
</protein>